<proteinExistence type="predicted"/>
<name>A0A8S1RMZ4_9CILI</name>
<evidence type="ECO:0000313" key="4">
    <source>
        <dbReference type="Proteomes" id="UP000692954"/>
    </source>
</evidence>
<keyword evidence="2" id="KW-0732">Signal</keyword>
<reference evidence="3" key="1">
    <citation type="submission" date="2021-01" db="EMBL/GenBank/DDBJ databases">
        <authorList>
            <consortium name="Genoscope - CEA"/>
            <person name="William W."/>
        </authorList>
    </citation>
    <scope>NUCLEOTIDE SEQUENCE</scope>
</reference>
<dbReference type="AlphaFoldDB" id="A0A8S1RMZ4"/>
<feature type="chain" id="PRO_5035814334" evidence="2">
    <location>
        <begin position="25"/>
        <end position="412"/>
    </location>
</feature>
<sequence>MNNLNIVFIILLDPLFIIYLPKQALFDNFESFQQILIQTILNQKNVFFIKSIFLKFEISISISQKQDWNNNNKCISFQTYIFDLIEQEEDQYIQLLQKNSNLFESSYKNWTSKIQLEEDISTFNKKIKEQIQQSSSKYKIKQLSIKWNVESKEFKSLFGIKIVHIFKQAKYQIAITDNQEIQYTIDGEIRTIQSKQFYLITIDEQYRIKRFRNWSGKYEQNNHKIVKWNTFWQGQLLDNVRGEQKLVLQIDYTQMMVVNQAIGNNPQKIIGVQPRYMKQVNTKMTRKREPGNSFKRIDIRGGEYNCFGEKQGKWVDKYDNFFENSQVIYVGYYNVIGKRIGRWDIFCKYMGQKQQTNLLFVVRGGGFNNEEGNERKIGKWVDLDFYYEKQITYEGEYNQNGLKVGKWDTMNL</sequence>
<comment type="caution">
    <text evidence="3">The sequence shown here is derived from an EMBL/GenBank/DDBJ whole genome shotgun (WGS) entry which is preliminary data.</text>
</comment>
<feature type="coiled-coil region" evidence="1">
    <location>
        <begin position="85"/>
        <end position="133"/>
    </location>
</feature>
<keyword evidence="1" id="KW-0175">Coiled coil</keyword>
<dbReference type="Proteomes" id="UP000692954">
    <property type="component" value="Unassembled WGS sequence"/>
</dbReference>
<gene>
    <name evidence="3" type="ORF">PSON_ATCC_30995.1.T1960009</name>
</gene>
<evidence type="ECO:0000256" key="2">
    <source>
        <dbReference type="SAM" id="SignalP"/>
    </source>
</evidence>
<dbReference type="PANTHER" id="PTHR33706:SF1">
    <property type="entry name" value="TPR REPEAT PROTEIN"/>
    <property type="match status" value="1"/>
</dbReference>
<dbReference type="PANTHER" id="PTHR33706">
    <property type="entry name" value="MORN VARIANT REPEAT PROTEIN"/>
    <property type="match status" value="1"/>
</dbReference>
<feature type="signal peptide" evidence="2">
    <location>
        <begin position="1"/>
        <end position="24"/>
    </location>
</feature>
<evidence type="ECO:0000256" key="1">
    <source>
        <dbReference type="SAM" id="Coils"/>
    </source>
</evidence>
<protein>
    <submittedName>
        <fullName evidence="3">Uncharacterized protein</fullName>
    </submittedName>
</protein>
<accession>A0A8S1RMZ4</accession>
<evidence type="ECO:0000313" key="3">
    <source>
        <dbReference type="EMBL" id="CAD8128763.1"/>
    </source>
</evidence>
<organism evidence="3 4">
    <name type="scientific">Paramecium sonneborni</name>
    <dbReference type="NCBI Taxonomy" id="65129"/>
    <lineage>
        <taxon>Eukaryota</taxon>
        <taxon>Sar</taxon>
        <taxon>Alveolata</taxon>
        <taxon>Ciliophora</taxon>
        <taxon>Intramacronucleata</taxon>
        <taxon>Oligohymenophorea</taxon>
        <taxon>Peniculida</taxon>
        <taxon>Parameciidae</taxon>
        <taxon>Paramecium</taxon>
    </lineage>
</organism>
<dbReference type="EMBL" id="CAJJDN010000196">
    <property type="protein sequence ID" value="CAD8128763.1"/>
    <property type="molecule type" value="Genomic_DNA"/>
</dbReference>
<keyword evidence="4" id="KW-1185">Reference proteome</keyword>